<dbReference type="CDD" id="cd14231">
    <property type="entry name" value="GAT_GGA-like_plant"/>
    <property type="match status" value="1"/>
</dbReference>
<evidence type="ECO:0000256" key="4">
    <source>
        <dbReference type="ARBA" id="ARBA00022927"/>
    </source>
</evidence>
<keyword evidence="9" id="KW-1185">Reference proteome</keyword>
<dbReference type="InterPro" id="IPR044836">
    <property type="entry name" value="TOL_plant"/>
</dbReference>
<keyword evidence="4" id="KW-0653">Protein transport</keyword>
<dbReference type="GO" id="GO:0016020">
    <property type="term" value="C:membrane"/>
    <property type="evidence" value="ECO:0007669"/>
    <property type="project" value="UniProtKB-SubCell"/>
</dbReference>
<dbReference type="PANTHER" id="PTHR45898">
    <property type="entry name" value="TOM1-LIKE PROTEIN"/>
    <property type="match status" value="1"/>
</dbReference>
<protein>
    <recommendedName>
        <fullName evidence="10">VHS domain-containing protein</fullName>
    </recommendedName>
</protein>
<organism evidence="8 9">
    <name type="scientific">Oryza glaberrima</name>
    <name type="common">African rice</name>
    <dbReference type="NCBI Taxonomy" id="4538"/>
    <lineage>
        <taxon>Eukaryota</taxon>
        <taxon>Viridiplantae</taxon>
        <taxon>Streptophyta</taxon>
        <taxon>Embryophyta</taxon>
        <taxon>Tracheophyta</taxon>
        <taxon>Spermatophyta</taxon>
        <taxon>Magnoliopsida</taxon>
        <taxon>Liliopsida</taxon>
        <taxon>Poales</taxon>
        <taxon>Poaceae</taxon>
        <taxon>BOP clade</taxon>
        <taxon>Oryzoideae</taxon>
        <taxon>Oryzeae</taxon>
        <taxon>Oryzinae</taxon>
        <taxon>Oryza</taxon>
    </lineage>
</organism>
<dbReference type="EnsemblPlants" id="ORGLA08G0000200.1">
    <property type="protein sequence ID" value="ORGLA08G0000200.1"/>
    <property type="gene ID" value="ORGLA08G0000200"/>
</dbReference>
<evidence type="ECO:0008006" key="10">
    <source>
        <dbReference type="Google" id="ProtNLM"/>
    </source>
</evidence>
<feature type="domain" description="GAT" evidence="7">
    <location>
        <begin position="179"/>
        <end position="267"/>
    </location>
</feature>
<evidence type="ECO:0000313" key="8">
    <source>
        <dbReference type="EnsemblPlants" id="ORGLA08G0000200.1"/>
    </source>
</evidence>
<keyword evidence="5" id="KW-0472">Membrane</keyword>
<dbReference type="SMART" id="SM00288">
    <property type="entry name" value="VHS"/>
    <property type="match status" value="1"/>
</dbReference>
<dbReference type="InterPro" id="IPR008942">
    <property type="entry name" value="ENTH_VHS"/>
</dbReference>
<sequence>MASEMVKAATSEKLKEMDWAKNIEICELVAQDPGKAKDVIKPIKKYLGSRSKNTQLYAVMLLEMLMNNCGEPIHKQVIDNGLLPILVKIVKKKTELPVREKIFLLLDATQTSLGGVKGKFPQYYGAYYELVSAGVQFSNRPNVVVTQAQAPVPVPEPTIEPNNNSLSRRLDEGQKEVHAQPVSESSIIRKASSVMEVLKDVLDSMDPRHPEGATDEFVLDLVEQCTFQKQRIMHLVMTSRDEVVVSQAIELNEELHKVLVRHDALLSVQPTTTVASTLKEEEEEDAESLYRRYVYSFFISSVVEGGRLLNFPHQHRLRKGKALSEDYTDDSIPSFRSIPEDKMRRPLTIEPSNTDKKLGALNIRSPYPEARPDVLIPPPPAKHAERERFFREKSMDANLLGHLRGLSLHSRDGSSSCSGSTDYGD</sequence>
<evidence type="ECO:0000259" key="7">
    <source>
        <dbReference type="PROSITE" id="PS50909"/>
    </source>
</evidence>
<proteinExistence type="inferred from homology"/>
<dbReference type="GO" id="GO:0005737">
    <property type="term" value="C:cytoplasm"/>
    <property type="evidence" value="ECO:0007669"/>
    <property type="project" value="UniProtKB-ARBA"/>
</dbReference>
<evidence type="ECO:0000313" key="9">
    <source>
        <dbReference type="Proteomes" id="UP000007306"/>
    </source>
</evidence>
<dbReference type="Gramene" id="ORGLA08G0000200.1">
    <property type="protein sequence ID" value="ORGLA08G0000200.1"/>
    <property type="gene ID" value="ORGLA08G0000200"/>
</dbReference>
<dbReference type="Proteomes" id="UP000007306">
    <property type="component" value="Chromosome 8"/>
</dbReference>
<dbReference type="Pfam" id="PF03127">
    <property type="entry name" value="GAT"/>
    <property type="match status" value="1"/>
</dbReference>
<evidence type="ECO:0000256" key="3">
    <source>
        <dbReference type="ARBA" id="ARBA00022448"/>
    </source>
</evidence>
<name>I1QF01_ORYGL</name>
<reference evidence="8 9" key="2">
    <citation type="submission" date="2018-04" db="EMBL/GenBank/DDBJ databases">
        <title>OglaRS2 (Oryza glaberrima Reference Sequence Version 2).</title>
        <authorList>
            <person name="Zhang J."/>
            <person name="Kudrna D."/>
            <person name="Lee S."/>
            <person name="Talag J."/>
            <person name="Rajasekar S."/>
            <person name="Wing R.A."/>
        </authorList>
    </citation>
    <scope>NUCLEOTIDE SEQUENCE [LARGE SCALE GENOMIC DNA]</scope>
    <source>
        <strain evidence="8 9">cv. IRGC 96717</strain>
    </source>
</reference>
<dbReference type="PROSITE" id="PS50909">
    <property type="entry name" value="GAT"/>
    <property type="match status" value="1"/>
</dbReference>
<dbReference type="HOGENOM" id="CLU_026748_0_0_1"/>
<dbReference type="Gene3D" id="1.25.40.90">
    <property type="match status" value="1"/>
</dbReference>
<evidence type="ECO:0000256" key="2">
    <source>
        <dbReference type="ARBA" id="ARBA00007708"/>
    </source>
</evidence>
<evidence type="ECO:0000259" key="6">
    <source>
        <dbReference type="PROSITE" id="PS50179"/>
    </source>
</evidence>
<dbReference type="InterPro" id="IPR002014">
    <property type="entry name" value="VHS_dom"/>
</dbReference>
<accession>I1QF01</accession>
<dbReference type="SUPFAM" id="SSF48464">
    <property type="entry name" value="ENTH/VHS domain"/>
    <property type="match status" value="1"/>
</dbReference>
<evidence type="ECO:0000256" key="5">
    <source>
        <dbReference type="ARBA" id="ARBA00023136"/>
    </source>
</evidence>
<dbReference type="CDD" id="cd03561">
    <property type="entry name" value="VHS"/>
    <property type="match status" value="1"/>
</dbReference>
<dbReference type="PROSITE" id="PS50179">
    <property type="entry name" value="VHS"/>
    <property type="match status" value="1"/>
</dbReference>
<dbReference type="InterPro" id="IPR004152">
    <property type="entry name" value="GAT_dom"/>
</dbReference>
<dbReference type="GO" id="GO:0043130">
    <property type="term" value="F:ubiquitin binding"/>
    <property type="evidence" value="ECO:0007669"/>
    <property type="project" value="InterPro"/>
</dbReference>
<dbReference type="eggNOG" id="KOG1087">
    <property type="taxonomic scope" value="Eukaryota"/>
</dbReference>
<comment type="similarity">
    <text evidence="2">Belongs to the TOM1 family.</text>
</comment>
<dbReference type="InterPro" id="IPR038425">
    <property type="entry name" value="GAT_sf"/>
</dbReference>
<dbReference type="AlphaFoldDB" id="I1QF01"/>
<dbReference type="GO" id="GO:0043328">
    <property type="term" value="P:protein transport to vacuole involved in ubiquitin-dependent protein catabolic process via the multivesicular body sorting pathway"/>
    <property type="evidence" value="ECO:0007669"/>
    <property type="project" value="InterPro"/>
</dbReference>
<dbReference type="SUPFAM" id="SSF89009">
    <property type="entry name" value="GAT-like domain"/>
    <property type="match status" value="1"/>
</dbReference>
<dbReference type="STRING" id="4538.I1QF01"/>
<reference evidence="8" key="1">
    <citation type="submission" date="2015-06" db="UniProtKB">
        <authorList>
            <consortium name="EnsemblPlants"/>
        </authorList>
    </citation>
    <scope>IDENTIFICATION</scope>
</reference>
<dbReference type="OMA" id="KLSEMDW"/>
<keyword evidence="3" id="KW-0813">Transport</keyword>
<dbReference type="PANTHER" id="PTHR45898:SF3">
    <property type="entry name" value="TOM1-LIKE PROTEIN 5"/>
    <property type="match status" value="1"/>
</dbReference>
<dbReference type="GO" id="GO:0035091">
    <property type="term" value="F:phosphatidylinositol binding"/>
    <property type="evidence" value="ECO:0007669"/>
    <property type="project" value="InterPro"/>
</dbReference>
<evidence type="ECO:0000256" key="1">
    <source>
        <dbReference type="ARBA" id="ARBA00004170"/>
    </source>
</evidence>
<dbReference type="Pfam" id="PF00790">
    <property type="entry name" value="VHS"/>
    <property type="match status" value="1"/>
</dbReference>
<comment type="subcellular location">
    <subcellularLocation>
        <location evidence="1">Membrane</location>
        <topology evidence="1">Peripheral membrane protein</topology>
    </subcellularLocation>
</comment>
<feature type="domain" description="VHS" evidence="6">
    <location>
        <begin position="9"/>
        <end position="138"/>
    </location>
</feature>
<dbReference type="Gene3D" id="1.20.58.160">
    <property type="match status" value="1"/>
</dbReference>